<keyword evidence="1" id="KW-0732">Signal</keyword>
<protein>
    <submittedName>
        <fullName evidence="3">Uncharacterized conserved protein</fullName>
    </submittedName>
</protein>
<dbReference type="SUPFAM" id="SSF50630">
    <property type="entry name" value="Acid proteases"/>
    <property type="match status" value="1"/>
</dbReference>
<dbReference type="PANTHER" id="PTHR38037">
    <property type="entry name" value="ZN_PROTEASE DOMAIN-CONTAINING PROTEIN"/>
    <property type="match status" value="1"/>
</dbReference>
<keyword evidence="4" id="KW-1185">Reference proteome</keyword>
<sequence>MRFPILPVALLLCLLLTGVAQADDTDVRTIHGWIERIEVLPEGISLKARMDTGATISSLNALNKQYFRRDGKRWIAFDIIDPEDPENFVRIERPLIRHIRIVRHDGDFQRRPVVSIGLCIGPHYREEEMSLIDRTQLLYQALVGRNHMRGIILVDSAETFLHRPNCLPASDVPEESDADDFDPQA</sequence>
<dbReference type="EMBL" id="FMXO01000012">
    <property type="protein sequence ID" value="SDB45245.1"/>
    <property type="molecule type" value="Genomic_DNA"/>
</dbReference>
<dbReference type="OrthoDB" id="9782977at2"/>
<name>A0A1G6DK86_9BACT</name>
<organism evidence="3 4">
    <name type="scientific">Desulfonatronum thiosulfatophilum</name>
    <dbReference type="NCBI Taxonomy" id="617002"/>
    <lineage>
        <taxon>Bacteria</taxon>
        <taxon>Pseudomonadati</taxon>
        <taxon>Thermodesulfobacteriota</taxon>
        <taxon>Desulfovibrionia</taxon>
        <taxon>Desulfovibrionales</taxon>
        <taxon>Desulfonatronaceae</taxon>
        <taxon>Desulfonatronum</taxon>
    </lineage>
</organism>
<feature type="domain" description="Retropepsin-like aspartic endopeptidase" evidence="2">
    <location>
        <begin position="30"/>
        <end position="162"/>
    </location>
</feature>
<evidence type="ECO:0000259" key="2">
    <source>
        <dbReference type="Pfam" id="PF05618"/>
    </source>
</evidence>
<dbReference type="RefSeq" id="WP_092121426.1">
    <property type="nucleotide sequence ID" value="NZ_FMXO01000012.1"/>
</dbReference>
<accession>A0A1G6DK86</accession>
<dbReference type="Proteomes" id="UP000198771">
    <property type="component" value="Unassembled WGS sequence"/>
</dbReference>
<dbReference type="Pfam" id="PF05618">
    <property type="entry name" value="Zn_protease"/>
    <property type="match status" value="1"/>
</dbReference>
<reference evidence="3 4" key="1">
    <citation type="submission" date="2016-10" db="EMBL/GenBank/DDBJ databases">
        <authorList>
            <person name="de Groot N.N."/>
        </authorList>
    </citation>
    <scope>NUCLEOTIDE SEQUENCE [LARGE SCALE GENOMIC DNA]</scope>
    <source>
        <strain evidence="3 4">ASO4-2</strain>
    </source>
</reference>
<gene>
    <name evidence="3" type="ORF">SAMN05660653_02198</name>
</gene>
<evidence type="ECO:0000313" key="3">
    <source>
        <dbReference type="EMBL" id="SDB45245.1"/>
    </source>
</evidence>
<dbReference type="AlphaFoldDB" id="A0A1G6DK86"/>
<dbReference type="STRING" id="617002.SAMN05660653_02198"/>
<feature type="chain" id="PRO_5011608540" evidence="1">
    <location>
        <begin position="23"/>
        <end position="185"/>
    </location>
</feature>
<evidence type="ECO:0000256" key="1">
    <source>
        <dbReference type="SAM" id="SignalP"/>
    </source>
</evidence>
<dbReference type="InterPro" id="IPR008503">
    <property type="entry name" value="Asp_endopeptidase"/>
</dbReference>
<dbReference type="PANTHER" id="PTHR38037:SF2">
    <property type="entry name" value="ATP-DEPENDENT ZINC PROTEASE DOMAIN-CONTAINING PROTEIN-RELATED"/>
    <property type="match status" value="1"/>
</dbReference>
<feature type="signal peptide" evidence="1">
    <location>
        <begin position="1"/>
        <end position="22"/>
    </location>
</feature>
<proteinExistence type="predicted"/>
<dbReference type="InterPro" id="IPR021109">
    <property type="entry name" value="Peptidase_aspartic_dom_sf"/>
</dbReference>
<evidence type="ECO:0000313" key="4">
    <source>
        <dbReference type="Proteomes" id="UP000198771"/>
    </source>
</evidence>
<dbReference type="Gene3D" id="2.40.70.10">
    <property type="entry name" value="Acid Proteases"/>
    <property type="match status" value="1"/>
</dbReference>